<dbReference type="InterPro" id="IPR011990">
    <property type="entry name" value="TPR-like_helical_dom_sf"/>
</dbReference>
<dbReference type="SUPFAM" id="SSF48452">
    <property type="entry name" value="TPR-like"/>
    <property type="match status" value="1"/>
</dbReference>
<feature type="repeat" description="TPR" evidence="1">
    <location>
        <begin position="60"/>
        <end position="93"/>
    </location>
</feature>
<dbReference type="Pfam" id="PF13414">
    <property type="entry name" value="TPR_11"/>
    <property type="match status" value="1"/>
</dbReference>
<evidence type="ECO:0000313" key="2">
    <source>
        <dbReference type="EMBL" id="MFB9948286.1"/>
    </source>
</evidence>
<dbReference type="Gene3D" id="1.25.40.10">
    <property type="entry name" value="Tetratricopeptide repeat domain"/>
    <property type="match status" value="1"/>
</dbReference>
<dbReference type="PROSITE" id="PS50005">
    <property type="entry name" value="TPR"/>
    <property type="match status" value="3"/>
</dbReference>
<comment type="caution">
    <text evidence="2">The sequence shown here is derived from an EMBL/GenBank/DDBJ whole genome shotgun (WGS) entry which is preliminary data.</text>
</comment>
<proteinExistence type="predicted"/>
<dbReference type="Pfam" id="PF13176">
    <property type="entry name" value="TPR_7"/>
    <property type="match status" value="1"/>
</dbReference>
<dbReference type="Proteomes" id="UP001589692">
    <property type="component" value="Unassembled WGS sequence"/>
</dbReference>
<organism evidence="2 3">
    <name type="scientific">Rhizobium puerariae</name>
    <dbReference type="NCBI Taxonomy" id="1585791"/>
    <lineage>
        <taxon>Bacteria</taxon>
        <taxon>Pseudomonadati</taxon>
        <taxon>Pseudomonadota</taxon>
        <taxon>Alphaproteobacteria</taxon>
        <taxon>Hyphomicrobiales</taxon>
        <taxon>Rhizobiaceae</taxon>
        <taxon>Rhizobium/Agrobacterium group</taxon>
        <taxon>Rhizobium</taxon>
    </lineage>
</organism>
<dbReference type="RefSeq" id="WP_377257423.1">
    <property type="nucleotide sequence ID" value="NZ_JBHMAA010000008.1"/>
</dbReference>
<dbReference type="SMART" id="SM00028">
    <property type="entry name" value="TPR"/>
    <property type="match status" value="4"/>
</dbReference>
<dbReference type="EMBL" id="JBHMAA010000008">
    <property type="protein sequence ID" value="MFB9948286.1"/>
    <property type="molecule type" value="Genomic_DNA"/>
</dbReference>
<dbReference type="InterPro" id="IPR019734">
    <property type="entry name" value="TPR_rpt"/>
</dbReference>
<keyword evidence="3" id="KW-1185">Reference proteome</keyword>
<protein>
    <submittedName>
        <fullName evidence="2">Tetratricopeptide repeat protein</fullName>
    </submittedName>
</protein>
<keyword evidence="1" id="KW-0802">TPR repeat</keyword>
<dbReference type="PANTHER" id="PTHR12558:SF13">
    <property type="entry name" value="CELL DIVISION CYCLE PROTEIN 27 HOMOLOG"/>
    <property type="match status" value="1"/>
</dbReference>
<evidence type="ECO:0000313" key="3">
    <source>
        <dbReference type="Proteomes" id="UP001589692"/>
    </source>
</evidence>
<accession>A0ABV6ACD1</accession>
<feature type="repeat" description="TPR" evidence="1">
    <location>
        <begin position="94"/>
        <end position="127"/>
    </location>
</feature>
<gene>
    <name evidence="2" type="ORF">ACFFP0_05465</name>
</gene>
<name>A0ABV6ACD1_9HYPH</name>
<evidence type="ECO:0000256" key="1">
    <source>
        <dbReference type="PROSITE-ProRule" id="PRU00339"/>
    </source>
</evidence>
<feature type="repeat" description="TPR" evidence="1">
    <location>
        <begin position="218"/>
        <end position="251"/>
    </location>
</feature>
<sequence>MREFRLTSPLLWSGRRADETAELPPPAHALAAADAARDRQDWANAVLYYRQALKQDPLRIDLFVQLGHACKELGDFDAALEAYQQFLDKQPHDPDIHLQFGHLHNRMGDLEIAFKWYCRAQALAPADPEVNHHFSTAGLRFSRIKVERKREEALDLVRTGRWQVARELLRELVTVDGEIDLIAIYANVTKETGAFEEALQLYDDYRSYAQANDQKSLIDVEIQIGHLYKAMGDFRSALQHYIRARDVEFELYGHIAPDSACEREIRACMAEIYTCFWQAA</sequence>
<dbReference type="PANTHER" id="PTHR12558">
    <property type="entry name" value="CELL DIVISION CYCLE 16,23,27"/>
    <property type="match status" value="1"/>
</dbReference>
<reference evidence="2 3" key="1">
    <citation type="submission" date="2024-09" db="EMBL/GenBank/DDBJ databases">
        <authorList>
            <person name="Sun Q."/>
            <person name="Mori K."/>
        </authorList>
    </citation>
    <scope>NUCLEOTIDE SEQUENCE [LARGE SCALE GENOMIC DNA]</scope>
    <source>
        <strain evidence="2 3">TBRC 4938</strain>
    </source>
</reference>